<dbReference type="InterPro" id="IPR006390">
    <property type="entry name" value="DHP_synth_dom"/>
</dbReference>
<dbReference type="FunFam" id="3.20.20.20:FF:000006">
    <property type="entry name" value="Dihydropteroate synthase"/>
    <property type="match status" value="1"/>
</dbReference>
<evidence type="ECO:0000256" key="7">
    <source>
        <dbReference type="ARBA" id="ARBA00022679"/>
    </source>
</evidence>
<keyword evidence="10" id="KW-0289">Folate biosynthesis</keyword>
<evidence type="ECO:0000256" key="3">
    <source>
        <dbReference type="ARBA" id="ARBA00004763"/>
    </source>
</evidence>
<evidence type="ECO:0000256" key="11">
    <source>
        <dbReference type="ARBA" id="ARBA00030193"/>
    </source>
</evidence>
<sequence>MKLTAEFTGSLFFKINDAEPFELEQLKQLQRNGAFYFFRHDAQRNETLIVPDEMRFSQLSERNGGRDLPLRLQEMIRARFDNSAPVWTVNHKTLDFNRGPLIMGILNVTPDSFSDGGRFYERDRAVERALQMEAEGALLIDIGGESTRPGAEPVPEEEELRRVIPVIEKLRSKSDVLISVDTYKSSIARAALKAGADIVNDISAAQFDDKMIEVVRDFDCPIIIMHIKGTPQNMQNNPYYEDVVEEVYHYFEERIERLERAGIGKIIIDPGIGFGKRLEDNLHLLRDLKDFTFLQRPILMGTSRKSFIGKILNKEVDERIYGSLATQILAVQNGANIVRVHDVQATQDALKILKAVQYFETD</sequence>
<dbReference type="PROSITE" id="PS00793">
    <property type="entry name" value="DHPS_2"/>
    <property type="match status" value="1"/>
</dbReference>
<protein>
    <recommendedName>
        <fullName evidence="6">Dihydropteroate synthase</fullName>
        <ecNumber evidence="5">2.5.1.15</ecNumber>
    </recommendedName>
    <alternativeName>
        <fullName evidence="11">Dihydropteroate pyrophosphorylase</fullName>
    </alternativeName>
</protein>
<dbReference type="NCBIfam" id="TIGR01496">
    <property type="entry name" value="DHPS"/>
    <property type="match status" value="1"/>
</dbReference>
<feature type="domain" description="Pterin-binding" evidence="12">
    <location>
        <begin position="100"/>
        <end position="351"/>
    </location>
</feature>
<dbReference type="GO" id="GO:0046654">
    <property type="term" value="P:tetrahydrofolate biosynthetic process"/>
    <property type="evidence" value="ECO:0007669"/>
    <property type="project" value="TreeGrafter"/>
</dbReference>
<evidence type="ECO:0000313" key="14">
    <source>
        <dbReference type="Proteomes" id="UP000183868"/>
    </source>
</evidence>
<dbReference type="GO" id="GO:0046656">
    <property type="term" value="P:folic acid biosynthetic process"/>
    <property type="evidence" value="ECO:0007669"/>
    <property type="project" value="UniProtKB-KW"/>
</dbReference>
<dbReference type="InterPro" id="IPR000489">
    <property type="entry name" value="Pterin-binding_dom"/>
</dbReference>
<evidence type="ECO:0000256" key="9">
    <source>
        <dbReference type="ARBA" id="ARBA00022842"/>
    </source>
</evidence>
<evidence type="ECO:0000256" key="6">
    <source>
        <dbReference type="ARBA" id="ARBA00016919"/>
    </source>
</evidence>
<accession>A0A1J1CEQ1</accession>
<dbReference type="PANTHER" id="PTHR20941:SF1">
    <property type="entry name" value="FOLIC ACID SYNTHESIS PROTEIN FOL1"/>
    <property type="match status" value="1"/>
</dbReference>
<comment type="similarity">
    <text evidence="4">Belongs to the DHPS family.</text>
</comment>
<keyword evidence="7" id="KW-0808">Transferase</keyword>
<name>A0A1J1CEQ1_CALAY</name>
<evidence type="ECO:0000259" key="12">
    <source>
        <dbReference type="PROSITE" id="PS50972"/>
    </source>
</evidence>
<evidence type="ECO:0000256" key="1">
    <source>
        <dbReference type="ARBA" id="ARBA00000012"/>
    </source>
</evidence>
<dbReference type="Pfam" id="PF00809">
    <property type="entry name" value="Pterin_bind"/>
    <property type="match status" value="1"/>
</dbReference>
<comment type="catalytic activity">
    <reaction evidence="1">
        <text>(7,8-dihydropterin-6-yl)methyl diphosphate + 4-aminobenzoate = 7,8-dihydropteroate + diphosphate</text>
        <dbReference type="Rhea" id="RHEA:19949"/>
        <dbReference type="ChEBI" id="CHEBI:17836"/>
        <dbReference type="ChEBI" id="CHEBI:17839"/>
        <dbReference type="ChEBI" id="CHEBI:33019"/>
        <dbReference type="ChEBI" id="CHEBI:72950"/>
        <dbReference type="EC" id="2.5.1.15"/>
    </reaction>
</comment>
<proteinExistence type="inferred from homology"/>
<dbReference type="PANTHER" id="PTHR20941">
    <property type="entry name" value="FOLATE SYNTHESIS PROTEINS"/>
    <property type="match status" value="1"/>
</dbReference>
<keyword evidence="9" id="KW-0460">Magnesium</keyword>
<dbReference type="EMBL" id="CP018099">
    <property type="protein sequence ID" value="APF20482.1"/>
    <property type="molecule type" value="Genomic_DNA"/>
</dbReference>
<dbReference type="CDD" id="cd00739">
    <property type="entry name" value="DHPS"/>
    <property type="match status" value="1"/>
</dbReference>
<dbReference type="GO" id="GO:0004156">
    <property type="term" value="F:dihydropteroate synthase activity"/>
    <property type="evidence" value="ECO:0007669"/>
    <property type="project" value="UniProtKB-EC"/>
</dbReference>
<dbReference type="SUPFAM" id="SSF51717">
    <property type="entry name" value="Dihydropteroate synthetase-like"/>
    <property type="match status" value="1"/>
</dbReference>
<dbReference type="Proteomes" id="UP000183868">
    <property type="component" value="Chromosome"/>
</dbReference>
<gene>
    <name evidence="13" type="ORF">Cabys_3736</name>
</gene>
<organism evidence="13 14">
    <name type="scientific">Caldithrix abyssi DSM 13497</name>
    <dbReference type="NCBI Taxonomy" id="880073"/>
    <lineage>
        <taxon>Bacteria</taxon>
        <taxon>Pseudomonadati</taxon>
        <taxon>Calditrichota</taxon>
        <taxon>Calditrichia</taxon>
        <taxon>Calditrichales</taxon>
        <taxon>Calditrichaceae</taxon>
        <taxon>Caldithrix</taxon>
    </lineage>
</organism>
<reference evidence="13 14" key="1">
    <citation type="submission" date="2016-11" db="EMBL/GenBank/DDBJ databases">
        <title>Genomic analysis of Caldithrix abyssi and proposal of a novel bacterial phylum Caldithrichaeota.</title>
        <authorList>
            <person name="Kublanov I."/>
            <person name="Sigalova O."/>
            <person name="Gavrilov S."/>
            <person name="Lebedinsky A."/>
            <person name="Ivanova N."/>
            <person name="Daum C."/>
            <person name="Reddy T."/>
            <person name="Klenk H.P."/>
            <person name="Goker M."/>
            <person name="Reva O."/>
            <person name="Miroshnichenko M."/>
            <person name="Kyprides N."/>
            <person name="Woyke T."/>
            <person name="Gelfand M."/>
        </authorList>
    </citation>
    <scope>NUCLEOTIDE SEQUENCE [LARGE SCALE GENOMIC DNA]</scope>
    <source>
        <strain evidence="13 14">LF13</strain>
    </source>
</reference>
<comment type="cofactor">
    <cofactor evidence="2">
        <name>Mg(2+)</name>
        <dbReference type="ChEBI" id="CHEBI:18420"/>
    </cofactor>
</comment>
<dbReference type="Gene3D" id="3.20.20.20">
    <property type="entry name" value="Dihydropteroate synthase-like"/>
    <property type="match status" value="1"/>
</dbReference>
<evidence type="ECO:0000256" key="5">
    <source>
        <dbReference type="ARBA" id="ARBA00012458"/>
    </source>
</evidence>
<dbReference type="PROSITE" id="PS50972">
    <property type="entry name" value="PTERIN_BINDING"/>
    <property type="match status" value="1"/>
</dbReference>
<comment type="pathway">
    <text evidence="3">Cofactor biosynthesis; tetrahydrofolate biosynthesis; 7,8-dihydrofolate from 2-amino-4-hydroxy-6-hydroxymethyl-7,8-dihydropteridine diphosphate and 4-aminobenzoate: step 1/2.</text>
</comment>
<dbReference type="KEGG" id="caby:Cabys_3736"/>
<evidence type="ECO:0000256" key="8">
    <source>
        <dbReference type="ARBA" id="ARBA00022723"/>
    </source>
</evidence>
<evidence type="ECO:0000256" key="2">
    <source>
        <dbReference type="ARBA" id="ARBA00001946"/>
    </source>
</evidence>
<dbReference type="EC" id="2.5.1.15" evidence="5"/>
<keyword evidence="8" id="KW-0479">Metal-binding</keyword>
<dbReference type="AlphaFoldDB" id="A0A1J1CEQ1"/>
<dbReference type="PROSITE" id="PS00792">
    <property type="entry name" value="DHPS_1"/>
    <property type="match status" value="1"/>
</dbReference>
<dbReference type="InterPro" id="IPR011005">
    <property type="entry name" value="Dihydropteroate_synth-like_sf"/>
</dbReference>
<evidence type="ECO:0000256" key="10">
    <source>
        <dbReference type="ARBA" id="ARBA00022909"/>
    </source>
</evidence>
<dbReference type="GO" id="GO:0005829">
    <property type="term" value="C:cytosol"/>
    <property type="evidence" value="ECO:0007669"/>
    <property type="project" value="TreeGrafter"/>
</dbReference>
<evidence type="ECO:0000313" key="13">
    <source>
        <dbReference type="EMBL" id="APF20482.1"/>
    </source>
</evidence>
<dbReference type="GO" id="GO:0046872">
    <property type="term" value="F:metal ion binding"/>
    <property type="evidence" value="ECO:0007669"/>
    <property type="project" value="UniProtKB-KW"/>
</dbReference>
<dbReference type="InterPro" id="IPR045031">
    <property type="entry name" value="DHP_synth-like"/>
</dbReference>
<evidence type="ECO:0000256" key="4">
    <source>
        <dbReference type="ARBA" id="ARBA00009503"/>
    </source>
</evidence>